<dbReference type="Gene3D" id="3.40.50.300">
    <property type="entry name" value="P-loop containing nucleotide triphosphate hydrolases"/>
    <property type="match status" value="1"/>
</dbReference>
<feature type="binding site" evidence="7">
    <location>
        <begin position="233"/>
        <end position="238"/>
    </location>
    <ligand>
        <name>GTP</name>
        <dbReference type="ChEBI" id="CHEBI:37565"/>
    </ligand>
</feature>
<evidence type="ECO:0000313" key="10">
    <source>
        <dbReference type="EMBL" id="OQP55593.1"/>
    </source>
</evidence>
<evidence type="ECO:0000256" key="3">
    <source>
        <dbReference type="ARBA" id="ARBA00022741"/>
    </source>
</evidence>
<feature type="binding site" evidence="7">
    <location>
        <position position="127"/>
    </location>
    <ligand>
        <name>(6S)-5-formyl-5,6,7,8-tetrahydrofolate</name>
        <dbReference type="ChEBI" id="CHEBI:57457"/>
    </ligand>
</feature>
<organism evidence="10 11">
    <name type="scientific">Niastella koreensis</name>
    <dbReference type="NCBI Taxonomy" id="354356"/>
    <lineage>
        <taxon>Bacteria</taxon>
        <taxon>Pseudomonadati</taxon>
        <taxon>Bacteroidota</taxon>
        <taxon>Chitinophagia</taxon>
        <taxon>Chitinophagales</taxon>
        <taxon>Chitinophagaceae</taxon>
        <taxon>Niastella</taxon>
    </lineage>
</organism>
<feature type="binding site" evidence="7">
    <location>
        <position position="258"/>
    </location>
    <ligand>
        <name>Mg(2+)</name>
        <dbReference type="ChEBI" id="CHEBI:18420"/>
    </ligand>
</feature>
<feature type="binding site" evidence="7">
    <location>
        <position position="233"/>
    </location>
    <ligand>
        <name>K(+)</name>
        <dbReference type="ChEBI" id="CHEBI:29103"/>
    </ligand>
</feature>
<comment type="subcellular location">
    <subcellularLocation>
        <location evidence="7">Cytoplasm</location>
    </subcellularLocation>
</comment>
<feature type="binding site" evidence="7">
    <location>
        <position position="28"/>
    </location>
    <ligand>
        <name>(6S)-5-formyl-5,6,7,8-tetrahydrofolate</name>
        <dbReference type="ChEBI" id="CHEBI:57457"/>
    </ligand>
</feature>
<dbReference type="EC" id="3.6.-.-" evidence="7"/>
<sequence>MHGKAIGWDDTIVALATAQGIGAIGVIRLSGRQSIDIVNRLFPAKDLTQAPSHTLHVGYLKENGKVLDEVVISLFKGPKSYTGEDVIEISGHGSPYVLQQIIQACVNQGARLAKPGEYTQRAFLNGKLDLAQAEAVADLIASNTEASRKTALHNIRGGFSERLSSLRERLIKFSALIELELDFSQEDVEFADRTQLYELLTEVQQTTQQLASSFQLGNVIKNGVSVAIIGKPNAGKSTLLNALLNENRAIVSDIAGTTRDTIEEVLNIDGILFRLIDTAGIREHTHDVIESIGMEKALAKMQQADVVIYLFDVNEITPAELQATINEFNNKKLKYVLVGNKADASPEAALRDKFSSIAGITFISAKENRHTEVLKEKLVDLVLQGKVTADDTIITNARHFHALQEVLQSLIDIRNGLDNNIPSDLIALDIRRCLHYLGEITGEITTEDQLDYIFSKFCIGK</sequence>
<dbReference type="InterPro" id="IPR027368">
    <property type="entry name" value="MnmE_dom2"/>
</dbReference>
<feature type="binding site" evidence="7">
    <location>
        <position position="237"/>
    </location>
    <ligand>
        <name>Mg(2+)</name>
        <dbReference type="ChEBI" id="CHEBI:18420"/>
    </ligand>
</feature>
<feature type="binding site" evidence="7">
    <location>
        <position position="252"/>
    </location>
    <ligand>
        <name>K(+)</name>
        <dbReference type="ChEBI" id="CHEBI:29103"/>
    </ligand>
</feature>
<evidence type="ECO:0000313" key="11">
    <source>
        <dbReference type="Proteomes" id="UP000192277"/>
    </source>
</evidence>
<feature type="binding site" evidence="7">
    <location>
        <begin position="340"/>
        <end position="343"/>
    </location>
    <ligand>
        <name>GTP</name>
        <dbReference type="ChEBI" id="CHEBI:37565"/>
    </ligand>
</feature>
<dbReference type="HAMAP" id="MF_00379">
    <property type="entry name" value="GTPase_MnmE"/>
    <property type="match status" value="1"/>
</dbReference>
<evidence type="ECO:0000256" key="1">
    <source>
        <dbReference type="ARBA" id="ARBA00011043"/>
    </source>
</evidence>
<reference evidence="10 11" key="1">
    <citation type="submission" date="2016-04" db="EMBL/GenBank/DDBJ databases">
        <authorList>
            <person name="Chen L."/>
            <person name="Zhuang W."/>
            <person name="Wang G."/>
        </authorList>
    </citation>
    <scope>NUCLEOTIDE SEQUENCE [LARGE SCALE GENOMIC DNA]</scope>
    <source>
        <strain evidence="11">GR20</strain>
    </source>
</reference>
<dbReference type="Pfam" id="PF01926">
    <property type="entry name" value="MMR_HSR1"/>
    <property type="match status" value="1"/>
</dbReference>
<evidence type="ECO:0000256" key="5">
    <source>
        <dbReference type="ARBA" id="ARBA00022958"/>
    </source>
</evidence>
<feature type="binding site" evidence="7">
    <location>
        <position position="257"/>
    </location>
    <ligand>
        <name>K(+)</name>
        <dbReference type="ChEBI" id="CHEBI:29103"/>
    </ligand>
</feature>
<dbReference type="InterPro" id="IPR031168">
    <property type="entry name" value="G_TrmE"/>
</dbReference>
<comment type="caution">
    <text evidence="7">Lacks conserved residue(s) required for the propagation of feature annotation.</text>
</comment>
<dbReference type="InterPro" id="IPR005225">
    <property type="entry name" value="Small_GTP-bd"/>
</dbReference>
<evidence type="ECO:0000259" key="9">
    <source>
        <dbReference type="PROSITE" id="PS51709"/>
    </source>
</evidence>
<comment type="caution">
    <text evidence="10">The sequence shown here is derived from an EMBL/GenBank/DDBJ whole genome shotgun (WGS) entry which is preliminary data.</text>
</comment>
<feature type="domain" description="TrmE-type G" evidence="9">
    <location>
        <begin position="223"/>
        <end position="383"/>
    </location>
</feature>
<keyword evidence="5 7" id="KW-0630">Potassium</keyword>
<dbReference type="NCBIfam" id="TIGR00450">
    <property type="entry name" value="mnmE_trmE_thdF"/>
    <property type="match status" value="1"/>
</dbReference>
<dbReference type="Pfam" id="PF10396">
    <property type="entry name" value="TrmE_N"/>
    <property type="match status" value="1"/>
</dbReference>
<protein>
    <recommendedName>
        <fullName evidence="7">tRNA modification GTPase MnmE</fullName>
        <ecNumber evidence="7">3.6.-.-</ecNumber>
    </recommendedName>
</protein>
<dbReference type="Proteomes" id="UP000192277">
    <property type="component" value="Unassembled WGS sequence"/>
</dbReference>
<evidence type="ECO:0000256" key="4">
    <source>
        <dbReference type="ARBA" id="ARBA00022842"/>
    </source>
</evidence>
<keyword evidence="11" id="KW-1185">Reference proteome</keyword>
<keyword evidence="2 7" id="KW-0819">tRNA processing</keyword>
<evidence type="ECO:0000256" key="2">
    <source>
        <dbReference type="ARBA" id="ARBA00022694"/>
    </source>
</evidence>
<dbReference type="Pfam" id="PF12631">
    <property type="entry name" value="MnmE_helical"/>
    <property type="match status" value="1"/>
</dbReference>
<feature type="binding site" evidence="7">
    <location>
        <position position="461"/>
    </location>
    <ligand>
        <name>(6S)-5-formyl-5,6,7,8-tetrahydrofolate</name>
        <dbReference type="ChEBI" id="CHEBI:57457"/>
    </ligand>
</feature>
<dbReference type="Gene3D" id="1.20.120.430">
    <property type="entry name" value="tRNA modification GTPase MnmE domain 2"/>
    <property type="match status" value="1"/>
</dbReference>
<keyword evidence="4 7" id="KW-0460">Magnesium</keyword>
<dbReference type="InterPro" id="IPR027417">
    <property type="entry name" value="P-loop_NTPase"/>
</dbReference>
<dbReference type="EMBL" id="LWBO01000001">
    <property type="protein sequence ID" value="OQP55593.1"/>
    <property type="molecule type" value="Genomic_DNA"/>
</dbReference>
<dbReference type="InterPro" id="IPR027266">
    <property type="entry name" value="TrmE/GcvT-like"/>
</dbReference>
<evidence type="ECO:0000256" key="6">
    <source>
        <dbReference type="ARBA" id="ARBA00023134"/>
    </source>
</evidence>
<dbReference type="PRINTS" id="PR00326">
    <property type="entry name" value="GTP1OBG"/>
</dbReference>
<comment type="cofactor">
    <cofactor evidence="7">
        <name>K(+)</name>
        <dbReference type="ChEBI" id="CHEBI:29103"/>
    </cofactor>
    <text evidence="7">Binds 1 potassium ion per subunit.</text>
</comment>
<keyword evidence="7" id="KW-0963">Cytoplasm</keyword>
<dbReference type="CDD" id="cd04164">
    <property type="entry name" value="trmE"/>
    <property type="match status" value="1"/>
</dbReference>
<dbReference type="SUPFAM" id="SSF116878">
    <property type="entry name" value="TrmE connector domain"/>
    <property type="match status" value="1"/>
</dbReference>
<comment type="subunit">
    <text evidence="7">Homodimer. Heterotetramer of two MnmE and two MnmG subunits.</text>
</comment>
<keyword evidence="3 7" id="KW-0547">Nucleotide-binding</keyword>
<dbReference type="RefSeq" id="WP_014223217.1">
    <property type="nucleotide sequence ID" value="NZ_LWBO01000001.1"/>
</dbReference>
<feature type="binding site" evidence="7">
    <location>
        <begin position="252"/>
        <end position="258"/>
    </location>
    <ligand>
        <name>GTP</name>
        <dbReference type="ChEBI" id="CHEBI:37565"/>
    </ligand>
</feature>
<dbReference type="CDD" id="cd14858">
    <property type="entry name" value="TrmE_N"/>
    <property type="match status" value="1"/>
</dbReference>
<proteinExistence type="inferred from homology"/>
<accession>A0ABX3P6T3</accession>
<dbReference type="NCBIfam" id="TIGR00231">
    <property type="entry name" value="small_GTP"/>
    <property type="match status" value="1"/>
</dbReference>
<comment type="function">
    <text evidence="7">Exhibits a very high intrinsic GTPase hydrolysis rate. Involved in the addition of a carboxymethylaminomethyl (cmnm) group at the wobble position (U34) of certain tRNAs, forming tRNA-cmnm(5)s(2)U34.</text>
</comment>
<dbReference type="InterPro" id="IPR006073">
    <property type="entry name" value="GTP-bd"/>
</dbReference>
<name>A0ABX3P6T3_9BACT</name>
<dbReference type="PANTHER" id="PTHR42714:SF2">
    <property type="entry name" value="TRNA MODIFICATION GTPASE GTPBP3, MITOCHONDRIAL"/>
    <property type="match status" value="1"/>
</dbReference>
<gene>
    <name evidence="7" type="primary">mnmE</name>
    <name evidence="7" type="synonym">trmE</name>
    <name evidence="10" type="ORF">A4D02_04630</name>
</gene>
<dbReference type="InterPro" id="IPR018948">
    <property type="entry name" value="GTP-bd_TrmE_N"/>
</dbReference>
<feature type="binding site" evidence="7">
    <location>
        <begin position="277"/>
        <end position="280"/>
    </location>
    <ligand>
        <name>GTP</name>
        <dbReference type="ChEBI" id="CHEBI:37565"/>
    </ligand>
</feature>
<dbReference type="PANTHER" id="PTHR42714">
    <property type="entry name" value="TRNA MODIFICATION GTPASE GTPBP3"/>
    <property type="match status" value="1"/>
</dbReference>
<dbReference type="NCBIfam" id="NF003661">
    <property type="entry name" value="PRK05291.1-3"/>
    <property type="match status" value="1"/>
</dbReference>
<keyword evidence="7" id="KW-0479">Metal-binding</keyword>
<dbReference type="InterPro" id="IPR004520">
    <property type="entry name" value="GTPase_MnmE"/>
</dbReference>
<comment type="similarity">
    <text evidence="1 7 8">Belongs to the TRAFAC class TrmE-Era-EngA-EngB-Septin-like GTPase superfamily. TrmE GTPase family.</text>
</comment>
<dbReference type="Gene3D" id="3.30.1360.120">
    <property type="entry name" value="Probable tRNA modification gtpase trme, domain 1"/>
    <property type="match status" value="1"/>
</dbReference>
<evidence type="ECO:0000256" key="7">
    <source>
        <dbReference type="HAMAP-Rule" id="MF_00379"/>
    </source>
</evidence>
<keyword evidence="6 7" id="KW-0342">GTP-binding</keyword>
<dbReference type="PROSITE" id="PS51709">
    <property type="entry name" value="G_TRME"/>
    <property type="match status" value="1"/>
</dbReference>
<feature type="binding site" evidence="7">
    <location>
        <position position="88"/>
    </location>
    <ligand>
        <name>(6S)-5-formyl-5,6,7,8-tetrahydrofolate</name>
        <dbReference type="ChEBI" id="CHEBI:57457"/>
    </ligand>
</feature>
<feature type="binding site" evidence="7">
    <location>
        <position position="254"/>
    </location>
    <ligand>
        <name>K(+)</name>
        <dbReference type="ChEBI" id="CHEBI:29103"/>
    </ligand>
</feature>
<dbReference type="SUPFAM" id="SSF52540">
    <property type="entry name" value="P-loop containing nucleoside triphosphate hydrolases"/>
    <property type="match status" value="1"/>
</dbReference>
<dbReference type="InterPro" id="IPR025867">
    <property type="entry name" value="MnmE_helical"/>
</dbReference>
<keyword evidence="7" id="KW-0378">Hydrolase</keyword>
<evidence type="ECO:0000256" key="8">
    <source>
        <dbReference type="RuleBase" id="RU003313"/>
    </source>
</evidence>